<reference evidence="3" key="1">
    <citation type="submission" date="2018-11" db="EMBL/GenBank/DDBJ databases">
        <authorList>
            <consortium name="Genoscope - CEA"/>
            <person name="William W."/>
        </authorList>
    </citation>
    <scope>NUCLEOTIDE SEQUENCE</scope>
</reference>
<evidence type="ECO:0000313" key="3">
    <source>
        <dbReference type="EMBL" id="VDD07801.1"/>
    </source>
</evidence>
<accession>A0A3P6CDD2</accession>
<protein>
    <submittedName>
        <fullName evidence="2">Uncharacterized protein</fullName>
    </submittedName>
</protein>
<evidence type="ECO:0000313" key="2">
    <source>
        <dbReference type="EMBL" id="CAG7899908.1"/>
    </source>
</evidence>
<dbReference type="AlphaFoldDB" id="A0A3P6CDD2"/>
<feature type="non-terminal residue" evidence="3">
    <location>
        <position position="1"/>
    </location>
</feature>
<proteinExistence type="predicted"/>
<dbReference type="Proteomes" id="UP000694005">
    <property type="component" value="Chromosome A08"/>
</dbReference>
<organism evidence="3">
    <name type="scientific">Brassica campestris</name>
    <name type="common">Field mustard</name>
    <dbReference type="NCBI Taxonomy" id="3711"/>
    <lineage>
        <taxon>Eukaryota</taxon>
        <taxon>Viridiplantae</taxon>
        <taxon>Streptophyta</taxon>
        <taxon>Embryophyta</taxon>
        <taxon>Tracheophyta</taxon>
        <taxon>Spermatophyta</taxon>
        <taxon>Magnoliopsida</taxon>
        <taxon>eudicotyledons</taxon>
        <taxon>Gunneridae</taxon>
        <taxon>Pentapetalae</taxon>
        <taxon>rosids</taxon>
        <taxon>malvids</taxon>
        <taxon>Brassicales</taxon>
        <taxon>Brassicaceae</taxon>
        <taxon>Brassiceae</taxon>
        <taxon>Brassica</taxon>
    </lineage>
</organism>
<feature type="region of interest" description="Disordered" evidence="1">
    <location>
        <begin position="52"/>
        <end position="71"/>
    </location>
</feature>
<sequence length="71" mass="8179">SQRSVRVFSSLRLLQREIRPSVYIYRALIDCLKKPGEFQRALQLSDELKNTSTLGLAGPQDVKRHLTSHTR</sequence>
<dbReference type="EMBL" id="LS974624">
    <property type="protein sequence ID" value="CAG7899908.1"/>
    <property type="molecule type" value="Genomic_DNA"/>
</dbReference>
<dbReference type="Gramene" id="A08p35740.2_BraZ1">
    <property type="protein sequence ID" value="A08p35740.2_BraZ1.CDS"/>
    <property type="gene ID" value="A08g35740.2_BraZ1"/>
</dbReference>
<evidence type="ECO:0000256" key="1">
    <source>
        <dbReference type="SAM" id="MobiDB-lite"/>
    </source>
</evidence>
<name>A0A3P6CDD2_BRACM</name>
<gene>
    <name evidence="3" type="ORF">BRAA08T35234Z</name>
    <name evidence="2" type="ORF">BRAPAZ1V2_A08P35740.2</name>
</gene>
<dbReference type="EMBL" id="LR031575">
    <property type="protein sequence ID" value="VDD07801.1"/>
    <property type="molecule type" value="Genomic_DNA"/>
</dbReference>